<dbReference type="STRING" id="394096.DB31_8079"/>
<evidence type="ECO:0000313" key="3">
    <source>
        <dbReference type="Proteomes" id="UP000028725"/>
    </source>
</evidence>
<feature type="domain" description="DUF6484" evidence="1">
    <location>
        <begin position="2"/>
        <end position="52"/>
    </location>
</feature>
<dbReference type="Proteomes" id="UP000028725">
    <property type="component" value="Unassembled WGS sequence"/>
</dbReference>
<dbReference type="InterPro" id="IPR045506">
    <property type="entry name" value="DUF6484"/>
</dbReference>
<organism evidence="2 3">
    <name type="scientific">Hyalangium minutum</name>
    <dbReference type="NCBI Taxonomy" id="394096"/>
    <lineage>
        <taxon>Bacteria</taxon>
        <taxon>Pseudomonadati</taxon>
        <taxon>Myxococcota</taxon>
        <taxon>Myxococcia</taxon>
        <taxon>Myxococcales</taxon>
        <taxon>Cystobacterineae</taxon>
        <taxon>Archangiaceae</taxon>
        <taxon>Hyalangium</taxon>
    </lineage>
</organism>
<gene>
    <name evidence="2" type="ORF">DB31_8079</name>
</gene>
<dbReference type="AlphaFoldDB" id="A0A085WIT3"/>
<protein>
    <recommendedName>
        <fullName evidence="1">DUF6484 domain-containing protein</fullName>
    </recommendedName>
</protein>
<dbReference type="EMBL" id="JMCB01000007">
    <property type="protein sequence ID" value="KFE67596.1"/>
    <property type="molecule type" value="Genomic_DNA"/>
</dbReference>
<accession>A0A085WIT3</accession>
<keyword evidence="3" id="KW-1185">Reference proteome</keyword>
<sequence>MDYPGNPSGPLRARLLVDTGAQALRSAAASRCPVALLFENGDPALPLVAGLVWPPGEREAQVDGERIVLTGEKEIELRCGAASISLTRNGKVVIRGAYVETRAKGTNRIKGGAVQIN</sequence>
<name>A0A085WIT3_9BACT</name>
<evidence type="ECO:0000259" key="1">
    <source>
        <dbReference type="Pfam" id="PF20093"/>
    </source>
</evidence>
<evidence type="ECO:0000313" key="2">
    <source>
        <dbReference type="EMBL" id="KFE67596.1"/>
    </source>
</evidence>
<proteinExistence type="predicted"/>
<reference evidence="2 3" key="1">
    <citation type="submission" date="2014-04" db="EMBL/GenBank/DDBJ databases">
        <title>Genome assembly of Hyalangium minutum DSM 14724.</title>
        <authorList>
            <person name="Sharma G."/>
            <person name="Subramanian S."/>
        </authorList>
    </citation>
    <scope>NUCLEOTIDE SEQUENCE [LARGE SCALE GENOMIC DNA]</scope>
    <source>
        <strain evidence="2 3">DSM 14724</strain>
    </source>
</reference>
<dbReference type="Pfam" id="PF20093">
    <property type="entry name" value="DUF6484"/>
    <property type="match status" value="1"/>
</dbReference>
<comment type="caution">
    <text evidence="2">The sequence shown here is derived from an EMBL/GenBank/DDBJ whole genome shotgun (WGS) entry which is preliminary data.</text>
</comment>